<evidence type="ECO:0000313" key="7">
    <source>
        <dbReference type="EMBL" id="KIS03522.1"/>
    </source>
</evidence>
<comment type="caution">
    <text evidence="7">The sequence shown here is derived from an EMBL/GenBank/DDBJ whole genome shotgun (WGS) entry which is preliminary data.</text>
</comment>
<feature type="transmembrane region" description="Helical" evidence="6">
    <location>
        <begin position="165"/>
        <end position="187"/>
    </location>
</feature>
<keyword evidence="8" id="KW-1185">Reference proteome</keyword>
<evidence type="ECO:0000256" key="2">
    <source>
        <dbReference type="ARBA" id="ARBA00022475"/>
    </source>
</evidence>
<dbReference type="STRING" id="1335616.WDC_0894"/>
<dbReference type="AlphaFoldDB" id="A0A0D1A761"/>
<dbReference type="PANTHER" id="PTHR30250:SF11">
    <property type="entry name" value="O-ANTIGEN TRANSPORTER-RELATED"/>
    <property type="match status" value="1"/>
</dbReference>
<organism evidence="7 8">
    <name type="scientific">Paucilactobacillus wasatchensis</name>
    <dbReference type="NCBI Taxonomy" id="1335616"/>
    <lineage>
        <taxon>Bacteria</taxon>
        <taxon>Bacillati</taxon>
        <taxon>Bacillota</taxon>
        <taxon>Bacilli</taxon>
        <taxon>Lactobacillales</taxon>
        <taxon>Lactobacillaceae</taxon>
        <taxon>Paucilactobacillus</taxon>
    </lineage>
</organism>
<feature type="transmembrane region" description="Helical" evidence="6">
    <location>
        <begin position="141"/>
        <end position="159"/>
    </location>
</feature>
<feature type="transmembrane region" description="Helical" evidence="6">
    <location>
        <begin position="208"/>
        <end position="227"/>
    </location>
</feature>
<sequence length="478" mass="53654">MKVVKNYLYNMSYQILVLLAPLVTVPYVARVLGAKGVGINSYTNSWITFFLLLGQMGIALYGNREVAYHRDSKAARSKIFWEIEILQALTITFAYVVFLIFLFKFSHGIRIYYLIQSLLIIAGGLDVSWYFMGMEDFKKTVLRNTVIKIVSIALVFTLVKGPNDIGKYIFLLGMSQVVGNLTLWPYLRDSIQSVKVRLLRPFKHFYPALLLFIPTITSQVYLVVNRIMLGNLDSTIAAGQFDYADKITKLVLAIVTATGSVMLPHIAHKFADGDIRGIRQSLYNSFDFVTALAVPMMFGLAAISTKFAPWFLGNEFAPTAKIMFIESPAILLIAWSNVTGTQYLMPVNRVKEFTASVAVGAAVNIIFNLFLIEVFGANGAALATVISEFVVTALQVYFIRTTIRRRQLFKHTWKYIASGSVMFIVVYRLNALMHMNVTNLLIQVLIGAVIYSICVFFTNAPIITQAKKLAKNNSSKKY</sequence>
<dbReference type="PATRIC" id="fig|1335616.4.peg.894"/>
<feature type="transmembrane region" description="Helical" evidence="6">
    <location>
        <begin position="357"/>
        <end position="375"/>
    </location>
</feature>
<dbReference type="InterPro" id="IPR002797">
    <property type="entry name" value="Polysacc_synth"/>
</dbReference>
<keyword evidence="3 6" id="KW-0812">Transmembrane</keyword>
<dbReference type="RefSeq" id="WP_044010613.1">
    <property type="nucleotide sequence ID" value="NZ_AWTT01000017.1"/>
</dbReference>
<dbReference type="Pfam" id="PF01943">
    <property type="entry name" value="Polysacc_synt"/>
    <property type="match status" value="1"/>
</dbReference>
<feature type="transmembrane region" description="Helical" evidence="6">
    <location>
        <begin position="412"/>
        <end position="429"/>
    </location>
</feature>
<feature type="transmembrane region" description="Helical" evidence="6">
    <location>
        <begin position="43"/>
        <end position="62"/>
    </location>
</feature>
<dbReference type="PANTHER" id="PTHR30250">
    <property type="entry name" value="PST FAMILY PREDICTED COLANIC ACID TRANSPORTER"/>
    <property type="match status" value="1"/>
</dbReference>
<evidence type="ECO:0000313" key="8">
    <source>
        <dbReference type="Proteomes" id="UP000032279"/>
    </source>
</evidence>
<feature type="transmembrane region" description="Helical" evidence="6">
    <location>
        <begin position="324"/>
        <end position="345"/>
    </location>
</feature>
<keyword evidence="4 6" id="KW-1133">Transmembrane helix</keyword>
<feature type="transmembrane region" description="Helical" evidence="6">
    <location>
        <begin position="381"/>
        <end position="400"/>
    </location>
</feature>
<feature type="transmembrane region" description="Helical" evidence="6">
    <location>
        <begin position="83"/>
        <end position="105"/>
    </location>
</feature>
<dbReference type="InterPro" id="IPR050833">
    <property type="entry name" value="Poly_Biosynth_Transport"/>
</dbReference>
<evidence type="ECO:0000256" key="4">
    <source>
        <dbReference type="ARBA" id="ARBA00022989"/>
    </source>
</evidence>
<evidence type="ECO:0000256" key="5">
    <source>
        <dbReference type="ARBA" id="ARBA00023136"/>
    </source>
</evidence>
<dbReference type="Proteomes" id="UP000032279">
    <property type="component" value="Unassembled WGS sequence"/>
</dbReference>
<evidence type="ECO:0000256" key="6">
    <source>
        <dbReference type="SAM" id="Phobius"/>
    </source>
</evidence>
<evidence type="ECO:0000256" key="1">
    <source>
        <dbReference type="ARBA" id="ARBA00004651"/>
    </source>
</evidence>
<feature type="transmembrane region" description="Helical" evidence="6">
    <location>
        <begin position="247"/>
        <end position="267"/>
    </location>
</feature>
<protein>
    <submittedName>
        <fullName evidence="7">Membrane protein</fullName>
    </submittedName>
</protein>
<keyword evidence="5 6" id="KW-0472">Membrane</keyword>
<dbReference type="GO" id="GO:0005886">
    <property type="term" value="C:plasma membrane"/>
    <property type="evidence" value="ECO:0007669"/>
    <property type="project" value="UniProtKB-SubCell"/>
</dbReference>
<dbReference type="OrthoDB" id="9815702at2"/>
<comment type="subcellular location">
    <subcellularLocation>
        <location evidence="1">Cell membrane</location>
        <topology evidence="1">Multi-pass membrane protein</topology>
    </subcellularLocation>
</comment>
<evidence type="ECO:0000256" key="3">
    <source>
        <dbReference type="ARBA" id="ARBA00022692"/>
    </source>
</evidence>
<gene>
    <name evidence="7" type="ORF">WDC_0894</name>
</gene>
<feature type="transmembrane region" description="Helical" evidence="6">
    <location>
        <begin position="111"/>
        <end position="132"/>
    </location>
</feature>
<keyword evidence="2" id="KW-1003">Cell membrane</keyword>
<accession>A0A0D1A761</accession>
<dbReference type="EMBL" id="AWTT01000017">
    <property type="protein sequence ID" value="KIS03522.1"/>
    <property type="molecule type" value="Genomic_DNA"/>
</dbReference>
<dbReference type="CDD" id="cd13128">
    <property type="entry name" value="MATE_Wzx_like"/>
    <property type="match status" value="1"/>
</dbReference>
<name>A0A0D1A761_9LACO</name>
<proteinExistence type="predicted"/>
<feature type="transmembrane region" description="Helical" evidence="6">
    <location>
        <begin position="288"/>
        <end position="312"/>
    </location>
</feature>
<reference evidence="7 8" key="1">
    <citation type="submission" date="2013-08" db="EMBL/GenBank/DDBJ databases">
        <title>Lactobacillus wasatchii sp. WDC04, a late gas producing bacteria isolated from aged chedder cheese.</title>
        <authorList>
            <person name="Oberg C.J."/>
            <person name="Culumber M."/>
            <person name="McMahon D.J."/>
            <person name="Broadbent J.R."/>
            <person name="Oberg T.S."/>
            <person name="Ortaki F."/>
        </authorList>
    </citation>
    <scope>NUCLEOTIDE SEQUENCE [LARGE SCALE GENOMIC DNA]</scope>
    <source>
        <strain evidence="7 8">WDC04</strain>
    </source>
</reference>
<feature type="transmembrane region" description="Helical" evidence="6">
    <location>
        <begin position="441"/>
        <end position="463"/>
    </location>
</feature>